<sequence length="93" mass="10116">MSRHPSAAEIRAALADAGLAHYVLELADLDGGQRAIRLKHGIPERERFELYRLAGIRVIANDPRITGRAHKGNRAHGGTPDESDPSLTERNAA</sequence>
<dbReference type="RefSeq" id="WP_200248374.1">
    <property type="nucleotide sequence ID" value="NZ_NRRY01000050.1"/>
</dbReference>
<feature type="region of interest" description="Disordered" evidence="1">
    <location>
        <begin position="64"/>
        <end position="93"/>
    </location>
</feature>
<dbReference type="Proteomes" id="UP001138768">
    <property type="component" value="Unassembled WGS sequence"/>
</dbReference>
<organism evidence="2 3">
    <name type="scientific">Lamprobacter modestohalophilus</name>
    <dbReference type="NCBI Taxonomy" id="1064514"/>
    <lineage>
        <taxon>Bacteria</taxon>
        <taxon>Pseudomonadati</taxon>
        <taxon>Pseudomonadota</taxon>
        <taxon>Gammaproteobacteria</taxon>
        <taxon>Chromatiales</taxon>
        <taxon>Chromatiaceae</taxon>
        <taxon>Lamprobacter</taxon>
    </lineage>
</organism>
<evidence type="ECO:0000256" key="1">
    <source>
        <dbReference type="SAM" id="MobiDB-lite"/>
    </source>
</evidence>
<comment type="caution">
    <text evidence="2">The sequence shown here is derived from an EMBL/GenBank/DDBJ whole genome shotgun (WGS) entry which is preliminary data.</text>
</comment>
<name>A0A9X0WCF7_9GAMM</name>
<accession>A0A9X0WCF7</accession>
<proteinExistence type="predicted"/>
<dbReference type="EMBL" id="NRRY01000050">
    <property type="protein sequence ID" value="MBK1620857.1"/>
    <property type="molecule type" value="Genomic_DNA"/>
</dbReference>
<evidence type="ECO:0000313" key="3">
    <source>
        <dbReference type="Proteomes" id="UP001138768"/>
    </source>
</evidence>
<dbReference type="AlphaFoldDB" id="A0A9X0WCF7"/>
<gene>
    <name evidence="2" type="ORF">CKO42_20990</name>
</gene>
<reference evidence="2 3" key="1">
    <citation type="journal article" date="2020" name="Microorganisms">
        <title>Osmotic Adaptation and Compatible Solute Biosynthesis of Phototrophic Bacteria as Revealed from Genome Analyses.</title>
        <authorList>
            <person name="Imhoff J.F."/>
            <person name="Rahn T."/>
            <person name="Kunzel S."/>
            <person name="Keller A."/>
            <person name="Neulinger S.C."/>
        </authorList>
    </citation>
    <scope>NUCLEOTIDE SEQUENCE [LARGE SCALE GENOMIC DNA]</scope>
    <source>
        <strain evidence="2 3">DSM 25653</strain>
    </source>
</reference>
<keyword evidence="3" id="KW-1185">Reference proteome</keyword>
<evidence type="ECO:0000313" key="2">
    <source>
        <dbReference type="EMBL" id="MBK1620857.1"/>
    </source>
</evidence>
<protein>
    <submittedName>
        <fullName evidence="2">Uncharacterized protein</fullName>
    </submittedName>
</protein>